<dbReference type="AlphaFoldDB" id="A0A841U6H2"/>
<proteinExistence type="predicted"/>
<sequence>MNLSRRLPLADSPIIGYLHHAYILSILAADDRYLPWFRSNYIQLRFDRDLRDWKHRDYFNFYNYDFVVDQIPGLETNRIPRDLLTVTVPDALRFFIDSLDLGCYLYLFTDQYYNPEHPYYRQTHFVHDMFLYGYDRETELFLARGFDRQNIYRDYTISFADFADSHLRAEPEYPWQKYVYMLRRSEDRPYPFNAALVAGLLEEYLESVDSSYRLAMSRPSPNFVYGMETYGCLQSMLNRMREEEHADIRPFHVLWEHKKCMLDRIAYMEELGYLPKEDGLGAAYAKVEESAQSMRYQMMKYGFTRQESDLAKIGRRLGEMADTERILLGKVLGRLREKAETRT</sequence>
<comment type="caution">
    <text evidence="1">The sequence shown here is derived from an EMBL/GenBank/DDBJ whole genome shotgun (WGS) entry which is preliminary data.</text>
</comment>
<evidence type="ECO:0000313" key="1">
    <source>
        <dbReference type="EMBL" id="MBB6695242.1"/>
    </source>
</evidence>
<protein>
    <recommendedName>
        <fullName evidence="3">Butirosin biosynthesis protein H-like</fullName>
    </recommendedName>
</protein>
<organism evidence="1 2">
    <name type="scientific">Cohnella xylanilytica</name>
    <dbReference type="NCBI Taxonomy" id="557555"/>
    <lineage>
        <taxon>Bacteria</taxon>
        <taxon>Bacillati</taxon>
        <taxon>Bacillota</taxon>
        <taxon>Bacilli</taxon>
        <taxon>Bacillales</taxon>
        <taxon>Paenibacillaceae</taxon>
        <taxon>Cohnella</taxon>
    </lineage>
</organism>
<gene>
    <name evidence="1" type="ORF">H7B90_27985</name>
</gene>
<dbReference type="Proteomes" id="UP000553776">
    <property type="component" value="Unassembled WGS sequence"/>
</dbReference>
<evidence type="ECO:0008006" key="3">
    <source>
        <dbReference type="Google" id="ProtNLM"/>
    </source>
</evidence>
<keyword evidence="2" id="KW-1185">Reference proteome</keyword>
<dbReference type="RefSeq" id="WP_185139198.1">
    <property type="nucleotide sequence ID" value="NZ_BORM01000013.1"/>
</dbReference>
<name>A0A841U6H2_9BACL</name>
<evidence type="ECO:0000313" key="2">
    <source>
        <dbReference type="Proteomes" id="UP000553776"/>
    </source>
</evidence>
<accession>A0A841U6H2</accession>
<reference evidence="1 2" key="1">
    <citation type="submission" date="2020-08" db="EMBL/GenBank/DDBJ databases">
        <title>Cohnella phylogeny.</title>
        <authorList>
            <person name="Dunlap C."/>
        </authorList>
    </citation>
    <scope>NUCLEOTIDE SEQUENCE [LARGE SCALE GENOMIC DNA]</scope>
    <source>
        <strain evidence="1 2">DSM 25239</strain>
    </source>
</reference>
<dbReference type="EMBL" id="JACJVR010000119">
    <property type="protein sequence ID" value="MBB6695242.1"/>
    <property type="molecule type" value="Genomic_DNA"/>
</dbReference>